<dbReference type="InterPro" id="IPR037840">
    <property type="entry name" value="PH_Anillin"/>
</dbReference>
<keyword evidence="1" id="KW-0175">Coiled coil</keyword>
<dbReference type="EMBL" id="SEYY01024849">
    <property type="protein sequence ID" value="KAB7493838.1"/>
    <property type="molecule type" value="Genomic_DNA"/>
</dbReference>
<comment type="caution">
    <text evidence="4">The sequence shown here is derived from an EMBL/GenBank/DDBJ whole genome shotgun (WGS) entry which is preliminary data.</text>
</comment>
<dbReference type="SUPFAM" id="SSF50729">
    <property type="entry name" value="PH domain-like"/>
    <property type="match status" value="1"/>
</dbReference>
<dbReference type="SMART" id="SM00233">
    <property type="entry name" value="PH"/>
    <property type="match status" value="1"/>
</dbReference>
<feature type="compositionally biased region" description="Low complexity" evidence="2">
    <location>
        <begin position="538"/>
        <end position="549"/>
    </location>
</feature>
<feature type="compositionally biased region" description="Polar residues" evidence="2">
    <location>
        <begin position="94"/>
        <end position="108"/>
    </location>
</feature>
<accession>A0A5N5SJF5</accession>
<dbReference type="GO" id="GO:0005826">
    <property type="term" value="C:actomyosin contractile ring"/>
    <property type="evidence" value="ECO:0007669"/>
    <property type="project" value="TreeGrafter"/>
</dbReference>
<organism evidence="4 5">
    <name type="scientific">Armadillidium nasatum</name>
    <dbReference type="NCBI Taxonomy" id="96803"/>
    <lineage>
        <taxon>Eukaryota</taxon>
        <taxon>Metazoa</taxon>
        <taxon>Ecdysozoa</taxon>
        <taxon>Arthropoda</taxon>
        <taxon>Crustacea</taxon>
        <taxon>Multicrustacea</taxon>
        <taxon>Malacostraca</taxon>
        <taxon>Eumalacostraca</taxon>
        <taxon>Peracarida</taxon>
        <taxon>Isopoda</taxon>
        <taxon>Oniscidea</taxon>
        <taxon>Crinocheta</taxon>
        <taxon>Armadillidiidae</taxon>
        <taxon>Armadillidium</taxon>
    </lineage>
</organism>
<evidence type="ECO:0000313" key="5">
    <source>
        <dbReference type="Proteomes" id="UP000326759"/>
    </source>
</evidence>
<feature type="compositionally biased region" description="Basic and acidic residues" evidence="2">
    <location>
        <begin position="51"/>
        <end position="67"/>
    </location>
</feature>
<dbReference type="InterPro" id="IPR001849">
    <property type="entry name" value="PH_domain"/>
</dbReference>
<dbReference type="InterPro" id="IPR011993">
    <property type="entry name" value="PH-like_dom_sf"/>
</dbReference>
<proteinExistence type="predicted"/>
<dbReference type="Pfam" id="PF00169">
    <property type="entry name" value="PH"/>
    <property type="match status" value="1"/>
</dbReference>
<protein>
    <submittedName>
        <fullName evidence="4">Actin-binding protein anillin</fullName>
    </submittedName>
</protein>
<feature type="compositionally biased region" description="Polar residues" evidence="2">
    <location>
        <begin position="397"/>
        <end position="442"/>
    </location>
</feature>
<feature type="region of interest" description="Disordered" evidence="2">
    <location>
        <begin position="604"/>
        <end position="640"/>
    </location>
</feature>
<dbReference type="GO" id="GO:0000281">
    <property type="term" value="P:mitotic cytokinesis"/>
    <property type="evidence" value="ECO:0007669"/>
    <property type="project" value="TreeGrafter"/>
</dbReference>
<dbReference type="InterPro" id="IPR051364">
    <property type="entry name" value="Cytokinesis/Rho-signaling"/>
</dbReference>
<feature type="region of interest" description="Disordered" evidence="2">
    <location>
        <begin position="664"/>
        <end position="702"/>
    </location>
</feature>
<keyword evidence="5" id="KW-1185">Reference proteome</keyword>
<dbReference type="PROSITE" id="PS50003">
    <property type="entry name" value="PH_DOMAIN"/>
    <property type="match status" value="1"/>
</dbReference>
<gene>
    <name evidence="4" type="primary">anln</name>
    <name evidence="4" type="ORF">Anas_03950</name>
</gene>
<dbReference type="OrthoDB" id="5915976at2759"/>
<dbReference type="Proteomes" id="UP000326759">
    <property type="component" value="Unassembled WGS sequence"/>
</dbReference>
<dbReference type="AlphaFoldDB" id="A0A5N5SJF5"/>
<feature type="compositionally biased region" description="Low complexity" evidence="2">
    <location>
        <begin position="809"/>
        <end position="819"/>
    </location>
</feature>
<feature type="compositionally biased region" description="Low complexity" evidence="2">
    <location>
        <begin position="72"/>
        <end position="91"/>
    </location>
</feature>
<dbReference type="InterPro" id="IPR012966">
    <property type="entry name" value="AHD"/>
</dbReference>
<feature type="region of interest" description="Disordered" evidence="2">
    <location>
        <begin position="1"/>
        <end position="108"/>
    </location>
</feature>
<dbReference type="CDD" id="cd01263">
    <property type="entry name" value="PH_anillin"/>
    <property type="match status" value="1"/>
</dbReference>
<feature type="compositionally biased region" description="Acidic residues" evidence="2">
    <location>
        <begin position="627"/>
        <end position="639"/>
    </location>
</feature>
<feature type="region of interest" description="Disordered" evidence="2">
    <location>
        <begin position="190"/>
        <end position="212"/>
    </location>
</feature>
<evidence type="ECO:0000313" key="4">
    <source>
        <dbReference type="EMBL" id="KAB7493838.1"/>
    </source>
</evidence>
<dbReference type="FunFam" id="2.30.29.30:FF:000111">
    <property type="entry name" value="anillin isoform X1"/>
    <property type="match status" value="1"/>
</dbReference>
<feature type="domain" description="PH" evidence="3">
    <location>
        <begin position="1066"/>
        <end position="1190"/>
    </location>
</feature>
<evidence type="ECO:0000256" key="2">
    <source>
        <dbReference type="SAM" id="MobiDB-lite"/>
    </source>
</evidence>
<dbReference type="Pfam" id="PF08174">
    <property type="entry name" value="Anillin"/>
    <property type="match status" value="1"/>
</dbReference>
<evidence type="ECO:0000259" key="3">
    <source>
        <dbReference type="PROSITE" id="PS50003"/>
    </source>
</evidence>
<feature type="region of interest" description="Disordered" evidence="2">
    <location>
        <begin position="303"/>
        <end position="442"/>
    </location>
</feature>
<sequence length="1207" mass="134853">MTDPFIQRMKERNRARRNVLSLISEDSSNKENDSVTQNNSELRTKRFQSPDIDKNSDSISGKEDYHGSENPTLTSHSLSSTSHSTKSTSDSVLKVSSNINSNRSPRFQHLAQRTKQLQEWEDDYTYHSVCNSSVKEVECTDLGLHDSIQLDYSNTKHEYDTIDGAILSKLSDIKSLKSKSLVDEFQTPSKTETSCYDSSKNEKNNSSNYCSPQSQANYSPFHSVNSNFSSQSSPCPVNTYLPANDSKNTPPSIKKVVSSSASVTPTRRLAWDKQLLKSLEAQGYTPSPSRSKLGYDFRDRSPIKEPVVSSSSTTEKVPSNINIQNIPPKIVSFQSKGDTQAKETTHISSTTPKKRDLSPSKVGDLRNQWEQHIRNASPDRQDRKSRSPSPVRKFVSRSRSPIKSSTNLSCQTGIQSPKSISYSTHNQNDSSRVLHYQSSSHISRTPNEVIKGETPMPDAVPVVKNQTSSVKEKAAAFSSLYEPRAPEKDPAELSVRDRLNLFEKKKGPVLIPKAPFGQCISEKVRNTDNSKSVISQTSKSESNPSVSSSQKDGNNEGKENSCSSSLVGSQKMLFEKFEDNWKEADINVKIKTEKEKDLQMLQNRFRRVPPSYSSRGKCAPPTKAESSDSEYPESEESAFDSDVMLSNECTVPVGPPKPPRTGLYAESSPEFARPLLPGSSRSPYKRLNSTEIDDDSYPRSPRKDFAESVLTCASGESLGAKIQKMAQGTGNSLATRQLSVIAENAERKLSSSFQSTSSSTLDGLEDVEDAIDEALNEEYESPSSKRVRNAKEDDEGHNSVYKTPKICKNSENPSNSPENSLAHTISMYRKQKPAEVMVTPVRQIVRKPDINSPPKDSPISPSVTISTRIRELQDEASSAISVVSQHLEQHGTMQHIEAEKLLLVATQKRQCALHEIQRLKAEGALGKRNCWNLDDDSCRGSISINNISLPLKTDFLNKLNERSVHHFVVLVKHREQVITSQLQATPDCIVQGAITFPNLMALHNLTADFNISLEVYAFKVEPFLIGFANLNINTLTRNAWTLEKVPFSSPVNGHLLMHVNVTMEGGVRENSFLNMFEDVGGFGAWNRRWCVLRGPFIKYWSYPDEELSKECIGKLDLRTCTTRRVELVSRDICARQHTFQLTFMRPLKAGDKADLVHDIKNNTLISRILLSADSKEERILWCNKLNKALANVRSWDPDALKPEDFQV</sequence>
<feature type="region of interest" description="Disordered" evidence="2">
    <location>
        <begin position="522"/>
        <end position="565"/>
    </location>
</feature>
<evidence type="ECO:0000256" key="1">
    <source>
        <dbReference type="ARBA" id="ARBA00023054"/>
    </source>
</evidence>
<name>A0A5N5SJF5_9CRUS</name>
<dbReference type="GO" id="GO:0000915">
    <property type="term" value="P:actomyosin contractile ring assembly"/>
    <property type="evidence" value="ECO:0007669"/>
    <property type="project" value="TreeGrafter"/>
</dbReference>
<feature type="compositionally biased region" description="Polar residues" evidence="2">
    <location>
        <begin position="679"/>
        <end position="690"/>
    </location>
</feature>
<reference evidence="4 5" key="1">
    <citation type="journal article" date="2019" name="PLoS Biol.">
        <title>Sex chromosomes control vertical transmission of feminizing Wolbachia symbionts in an isopod.</title>
        <authorList>
            <person name="Becking T."/>
            <person name="Chebbi M.A."/>
            <person name="Giraud I."/>
            <person name="Moumen B."/>
            <person name="Laverre T."/>
            <person name="Caubet Y."/>
            <person name="Peccoud J."/>
            <person name="Gilbert C."/>
            <person name="Cordaux R."/>
        </authorList>
    </citation>
    <scope>NUCLEOTIDE SEQUENCE [LARGE SCALE GENOMIC DNA]</scope>
    <source>
        <strain evidence="4">ANa2</strain>
        <tissue evidence="4">Whole body excluding digestive tract and cuticle</tissue>
    </source>
</reference>
<dbReference type="PANTHER" id="PTHR21538:SF23">
    <property type="entry name" value="ANILLIN"/>
    <property type="match status" value="1"/>
</dbReference>
<dbReference type="PANTHER" id="PTHR21538">
    <property type="entry name" value="ANILLIN/RHOTEKIN RTKN"/>
    <property type="match status" value="1"/>
</dbReference>
<dbReference type="Gene3D" id="2.30.29.30">
    <property type="entry name" value="Pleckstrin-homology domain (PH domain)/Phosphotyrosine-binding domain (PTB)"/>
    <property type="match status" value="1"/>
</dbReference>
<feature type="compositionally biased region" description="Polar residues" evidence="2">
    <location>
        <begin position="308"/>
        <end position="325"/>
    </location>
</feature>
<feature type="region of interest" description="Disordered" evidence="2">
    <location>
        <begin position="776"/>
        <end position="819"/>
    </location>
</feature>
<dbReference type="GO" id="GO:0031106">
    <property type="term" value="P:septin ring organization"/>
    <property type="evidence" value="ECO:0007669"/>
    <property type="project" value="TreeGrafter"/>
</dbReference>
<feature type="compositionally biased region" description="Basic and acidic residues" evidence="2">
    <location>
        <begin position="353"/>
        <end position="385"/>
    </location>
</feature>